<reference evidence="1" key="2">
    <citation type="submission" date="2017-02" db="EMBL/GenBank/DDBJ databases">
        <title>WGS assembly of Sorghum bicolor.</title>
        <authorList>
            <person name="Paterson A."/>
            <person name="Mullet J."/>
            <person name="Bowers J."/>
            <person name="Bruggmann R."/>
            <person name="Dubchak I."/>
            <person name="Grimwood J."/>
            <person name="Gundlach H."/>
            <person name="Haberer G."/>
            <person name="Hellsten U."/>
            <person name="Mitros T."/>
            <person name="Poliakov A."/>
            <person name="Schmutz J."/>
            <person name="Spannagl M."/>
            <person name="Tang H."/>
            <person name="Wang X."/>
            <person name="Wicker T."/>
            <person name="Bharti A."/>
            <person name="Chapman J."/>
            <person name="Feltus F."/>
            <person name="Gowik U."/>
            <person name="Grigoriev I."/>
            <person name="Lyons E."/>
            <person name="Maher C."/>
            <person name="Martis M."/>
            <person name="Narechania A."/>
            <person name="Otillar R."/>
            <person name="Penning B."/>
            <person name="Salamov A."/>
            <person name="Wang Y."/>
            <person name="Zhang L."/>
            <person name="Carpita N."/>
            <person name="Freeling M."/>
            <person name="Gingle A."/>
            <person name="Hash C."/>
            <person name="Keller B."/>
            <person name="Klein P."/>
            <person name="Kresovich S."/>
            <person name="Mccann M."/>
            <person name="Ming R."/>
            <person name="Peterson D."/>
            <person name="Rahman M."/>
            <person name="Ware D."/>
            <person name="Westhoff P."/>
            <person name="Mayer K."/>
            <person name="Messing J."/>
            <person name="Sims D."/>
            <person name="Jenkins J."/>
            <person name="Shu S."/>
            <person name="Rokhsar D."/>
        </authorList>
    </citation>
    <scope>NUCLEOTIDE SEQUENCE</scope>
</reference>
<protein>
    <submittedName>
        <fullName evidence="1">Uncharacterized protein</fullName>
    </submittedName>
</protein>
<dbReference type="Proteomes" id="UP000000768">
    <property type="component" value="Chromosome 4"/>
</dbReference>
<dbReference type="Gramene" id="OQU85460">
    <property type="protein sequence ID" value="OQU85460"/>
    <property type="gene ID" value="SORBI_3004G249950"/>
</dbReference>
<proteinExistence type="predicted"/>
<evidence type="ECO:0000313" key="2">
    <source>
        <dbReference type="Proteomes" id="UP000000768"/>
    </source>
</evidence>
<organism evidence="1 2">
    <name type="scientific">Sorghum bicolor</name>
    <name type="common">Sorghum</name>
    <name type="synonym">Sorghum vulgare</name>
    <dbReference type="NCBI Taxonomy" id="4558"/>
    <lineage>
        <taxon>Eukaryota</taxon>
        <taxon>Viridiplantae</taxon>
        <taxon>Streptophyta</taxon>
        <taxon>Embryophyta</taxon>
        <taxon>Tracheophyta</taxon>
        <taxon>Spermatophyta</taxon>
        <taxon>Magnoliopsida</taxon>
        <taxon>Liliopsida</taxon>
        <taxon>Poales</taxon>
        <taxon>Poaceae</taxon>
        <taxon>PACMAD clade</taxon>
        <taxon>Panicoideae</taxon>
        <taxon>Andropogonodae</taxon>
        <taxon>Andropogoneae</taxon>
        <taxon>Sorghinae</taxon>
        <taxon>Sorghum</taxon>
    </lineage>
</organism>
<dbReference type="AlphaFoldDB" id="A0A1Z5RPE1"/>
<name>A0A1Z5RPE1_SORBI</name>
<sequence length="87" mass="10458">MVSSMNPHHLNFKLNLYCCTWKTKKTNLFEILRGEYMEQNFVYSLFKHMPYLGGRNLNLFVLWMYINQTKIVIELSYHGLDTSKHSH</sequence>
<evidence type="ECO:0000313" key="1">
    <source>
        <dbReference type="EMBL" id="OQU85461.1"/>
    </source>
</evidence>
<dbReference type="InParanoid" id="A0A1Z5RPE1"/>
<gene>
    <name evidence="1" type="ORF">SORBI_3004G249950</name>
</gene>
<dbReference type="EMBL" id="CM000763">
    <property type="protein sequence ID" value="OQU85461.1"/>
    <property type="molecule type" value="Genomic_DNA"/>
</dbReference>
<accession>A0A1Z5RPE1</accession>
<keyword evidence="2" id="KW-1185">Reference proteome</keyword>
<reference evidence="2" key="3">
    <citation type="journal article" date="2018" name="Plant J.">
        <title>The Sorghum bicolor reference genome: improved assembly, gene annotations, a transcriptome atlas, and signatures of genome organization.</title>
        <authorList>
            <person name="McCormick R.F."/>
            <person name="Truong S.K."/>
            <person name="Sreedasyam A."/>
            <person name="Jenkins J."/>
            <person name="Shu S."/>
            <person name="Sims D."/>
            <person name="Kennedy M."/>
            <person name="Amirebrahimi M."/>
            <person name="Weers B.D."/>
            <person name="McKinley B."/>
            <person name="Mattison A."/>
            <person name="Morishige D.T."/>
            <person name="Grimwood J."/>
            <person name="Schmutz J."/>
            <person name="Mullet J.E."/>
        </authorList>
    </citation>
    <scope>NUCLEOTIDE SEQUENCE [LARGE SCALE GENOMIC DNA]</scope>
    <source>
        <strain evidence="2">cv. BTx623</strain>
    </source>
</reference>
<dbReference type="Gramene" id="OQU85461">
    <property type="protein sequence ID" value="OQU85461"/>
    <property type="gene ID" value="SORBI_3004G249950"/>
</dbReference>
<dbReference type="EMBL" id="CM000763">
    <property type="protein sequence ID" value="OQU85460.1"/>
    <property type="molecule type" value="Genomic_DNA"/>
</dbReference>
<reference evidence="1 2" key="1">
    <citation type="journal article" date="2009" name="Nature">
        <title>The Sorghum bicolor genome and the diversification of grasses.</title>
        <authorList>
            <person name="Paterson A.H."/>
            <person name="Bowers J.E."/>
            <person name="Bruggmann R."/>
            <person name="Dubchak I."/>
            <person name="Grimwood J."/>
            <person name="Gundlach H."/>
            <person name="Haberer G."/>
            <person name="Hellsten U."/>
            <person name="Mitros T."/>
            <person name="Poliakov A."/>
            <person name="Schmutz J."/>
            <person name="Spannagl M."/>
            <person name="Tang H."/>
            <person name="Wang X."/>
            <person name="Wicker T."/>
            <person name="Bharti A.K."/>
            <person name="Chapman J."/>
            <person name="Feltus F.A."/>
            <person name="Gowik U."/>
            <person name="Grigoriev I.V."/>
            <person name="Lyons E."/>
            <person name="Maher C.A."/>
            <person name="Martis M."/>
            <person name="Narechania A."/>
            <person name="Otillar R.P."/>
            <person name="Penning B.W."/>
            <person name="Salamov A.A."/>
            <person name="Wang Y."/>
            <person name="Zhang L."/>
            <person name="Carpita N.C."/>
            <person name="Freeling M."/>
            <person name="Gingle A.R."/>
            <person name="Hash C.T."/>
            <person name="Keller B."/>
            <person name="Klein P."/>
            <person name="Kresovich S."/>
            <person name="McCann M.C."/>
            <person name="Ming R."/>
            <person name="Peterson D.G."/>
            <person name="Mehboob-ur-Rahman"/>
            <person name="Ware D."/>
            <person name="Westhoff P."/>
            <person name="Mayer K.F."/>
            <person name="Messing J."/>
            <person name="Rokhsar D.S."/>
        </authorList>
    </citation>
    <scope>NUCLEOTIDE SEQUENCE [LARGE SCALE GENOMIC DNA]</scope>
    <source>
        <strain evidence="2">cv. BTx623</strain>
    </source>
</reference>